<evidence type="ECO:0000256" key="1">
    <source>
        <dbReference type="ARBA" id="ARBA00022500"/>
    </source>
</evidence>
<dbReference type="InterPro" id="IPR003660">
    <property type="entry name" value="HAMP_dom"/>
</dbReference>
<keyword evidence="3" id="KW-0807">Transducer</keyword>
<comment type="similarity">
    <text evidence="2">Belongs to the methyl-accepting chemotaxis (MCP) protein family.</text>
</comment>
<reference evidence="7 8" key="1">
    <citation type="submission" date="2023-03" db="EMBL/GenBank/DDBJ databases">
        <title>Novosphingobium cyanobacteriorum sp. nov., isolated from a eutrophic reservoir during the Microcystis bloom period.</title>
        <authorList>
            <person name="Kang M."/>
            <person name="Le V."/>
            <person name="Ko S.-R."/>
            <person name="Lee S.-A."/>
            <person name="Ahn C.-Y."/>
        </authorList>
    </citation>
    <scope>NUCLEOTIDE SEQUENCE [LARGE SCALE GENOMIC DNA]</scope>
    <source>
        <strain evidence="7 8">HBC54</strain>
    </source>
</reference>
<keyword evidence="4" id="KW-1133">Transmembrane helix</keyword>
<evidence type="ECO:0000313" key="8">
    <source>
        <dbReference type="Proteomes" id="UP001222770"/>
    </source>
</evidence>
<dbReference type="SUPFAM" id="SSF158472">
    <property type="entry name" value="HAMP domain-like"/>
    <property type="match status" value="1"/>
</dbReference>
<dbReference type="PROSITE" id="PS50885">
    <property type="entry name" value="HAMP"/>
    <property type="match status" value="2"/>
</dbReference>
<organism evidence="7 8">
    <name type="scientific">Novosphingobium cyanobacteriorum</name>
    <dbReference type="NCBI Taxonomy" id="3024215"/>
    <lineage>
        <taxon>Bacteria</taxon>
        <taxon>Pseudomonadati</taxon>
        <taxon>Pseudomonadota</taxon>
        <taxon>Alphaproteobacteria</taxon>
        <taxon>Sphingomonadales</taxon>
        <taxon>Sphingomonadaceae</taxon>
        <taxon>Novosphingobium</taxon>
    </lineage>
</organism>
<feature type="domain" description="HAMP" evidence="6">
    <location>
        <begin position="210"/>
        <end position="263"/>
    </location>
</feature>
<gene>
    <name evidence="7" type="ORF">POM99_13515</name>
</gene>
<evidence type="ECO:0000256" key="2">
    <source>
        <dbReference type="ARBA" id="ARBA00029447"/>
    </source>
</evidence>
<keyword evidence="1" id="KW-0145">Chemotaxis</keyword>
<dbReference type="Gene3D" id="6.10.340.10">
    <property type="match status" value="1"/>
</dbReference>
<dbReference type="Gene3D" id="1.10.287.950">
    <property type="entry name" value="Methyl-accepting chemotaxis protein"/>
    <property type="match status" value="1"/>
</dbReference>
<dbReference type="InterPro" id="IPR004089">
    <property type="entry name" value="MCPsignal_dom"/>
</dbReference>
<dbReference type="Pfam" id="PF00015">
    <property type="entry name" value="MCPsignal"/>
    <property type="match status" value="1"/>
</dbReference>
<evidence type="ECO:0000256" key="4">
    <source>
        <dbReference type="SAM" id="Phobius"/>
    </source>
</evidence>
<dbReference type="PANTHER" id="PTHR43531">
    <property type="entry name" value="PROTEIN ICFG"/>
    <property type="match status" value="1"/>
</dbReference>
<dbReference type="SMART" id="SM00304">
    <property type="entry name" value="HAMP"/>
    <property type="match status" value="2"/>
</dbReference>
<comment type="caution">
    <text evidence="7">The sequence shown here is derived from an EMBL/GenBank/DDBJ whole genome shotgun (WGS) entry which is preliminary data.</text>
</comment>
<keyword evidence="4" id="KW-0472">Membrane</keyword>
<dbReference type="PANTHER" id="PTHR43531:SF11">
    <property type="entry name" value="METHYL-ACCEPTING CHEMOTAXIS PROTEIN 3"/>
    <property type="match status" value="1"/>
</dbReference>
<dbReference type="Proteomes" id="UP001222770">
    <property type="component" value="Unassembled WGS sequence"/>
</dbReference>
<name>A0ABT6CK79_9SPHN</name>
<evidence type="ECO:0000259" key="6">
    <source>
        <dbReference type="PROSITE" id="PS50885"/>
    </source>
</evidence>
<feature type="domain" description="Methyl-accepting transducer" evidence="5">
    <location>
        <begin position="324"/>
        <end position="553"/>
    </location>
</feature>
<dbReference type="EMBL" id="JAROCY010000012">
    <property type="protein sequence ID" value="MDF8334227.1"/>
    <property type="molecule type" value="Genomic_DNA"/>
</dbReference>
<accession>A0ABT6CK79</accession>
<evidence type="ECO:0000259" key="5">
    <source>
        <dbReference type="PROSITE" id="PS50111"/>
    </source>
</evidence>
<dbReference type="InterPro" id="IPR051310">
    <property type="entry name" value="MCP_chemotaxis"/>
</dbReference>
<keyword evidence="4" id="KW-0812">Transmembrane</keyword>
<dbReference type="SMART" id="SM00283">
    <property type="entry name" value="MA"/>
    <property type="match status" value="1"/>
</dbReference>
<evidence type="ECO:0000313" key="7">
    <source>
        <dbReference type="EMBL" id="MDF8334227.1"/>
    </source>
</evidence>
<feature type="transmembrane region" description="Helical" evidence="4">
    <location>
        <begin position="186"/>
        <end position="205"/>
    </location>
</feature>
<dbReference type="RefSeq" id="WP_277278695.1">
    <property type="nucleotide sequence ID" value="NZ_JAROCY010000012.1"/>
</dbReference>
<dbReference type="SUPFAM" id="SSF58104">
    <property type="entry name" value="Methyl-accepting chemotaxis protein (MCP) signaling domain"/>
    <property type="match status" value="1"/>
</dbReference>
<sequence length="582" mass="61107">MIDVKTIKFKLLAGCLILATGAAGSTTLCVLGMSRQDVAMGRMNTATGLLREHMEADMGHDAIRAEVVSIVASRQTTAIDGAAAAAELEQRIDEFEKHMAATARSDVAPTVAGARAAADPAFRSYVATGREIARRAKAGLVPDDQELQNFQRLFAELEGQMSSISDAVQANAELTSTSATWAATQARWIALASMLIILILLAWIARVGRTQMIHPLLLLGQSVRQMAAGKLDVEMGGEGRSDEIGDLSRSAIALRDSLIEARAETKRQAEAIVTSIGAGLSNLARGNLAFRLEQPLAGRFEGLRHDFNAALGELGAAMSKVQGSTIALERVAADIGDAASDLAGRNVRQAAGLEETATAINGLNQRVSGSSEAVFSARAAVDGVGGEVARGGQVIEEAEQAMDRIEAASQEIGKIVSVIDGIAFQTNLLALNAGVEAARAGDAGKGFAVVASEVRALAQRSAEAAREIKDLIGNSSDEIGGGVKLVRDAGASLRSITERMDEINRMMEVVEAGANEQKGSLQSLDETSRQIGKITQSNAAVADQVSNASRTMAQAISEVARELARFEIGEARPRETRRALAA</sequence>
<protein>
    <submittedName>
        <fullName evidence="7">Methyl-accepting chemotaxis protein</fullName>
    </submittedName>
</protein>
<evidence type="ECO:0000256" key="3">
    <source>
        <dbReference type="PROSITE-ProRule" id="PRU00284"/>
    </source>
</evidence>
<dbReference type="PROSITE" id="PS50111">
    <property type="entry name" value="CHEMOTAXIS_TRANSDUC_2"/>
    <property type="match status" value="1"/>
</dbReference>
<proteinExistence type="inferred from homology"/>
<dbReference type="CDD" id="cd11386">
    <property type="entry name" value="MCP_signal"/>
    <property type="match status" value="1"/>
</dbReference>
<feature type="domain" description="HAMP" evidence="6">
    <location>
        <begin position="267"/>
        <end position="319"/>
    </location>
</feature>
<keyword evidence="8" id="KW-1185">Reference proteome</keyword>